<feature type="transmembrane region" description="Helical" evidence="6">
    <location>
        <begin position="240"/>
        <end position="259"/>
    </location>
</feature>
<evidence type="ECO:0000256" key="5">
    <source>
        <dbReference type="SAM" id="MobiDB-lite"/>
    </source>
</evidence>
<name>A0A0D2A8H7_9PEZI</name>
<keyword evidence="3 6" id="KW-1133">Transmembrane helix</keyword>
<sequence length="731" mass="79446">MNAVGDALVLGHELYARANSTGSDSSTQSKPTSYKIIGLVLAISSGLFIGVSFVLKKHGLLKANEKYNEEAGEGYGYLKNFWWWSGMTLMILGEICNFAAYLFADAILVTPLGALSVVITAILSSIFLKERLSFVGKVGCFLCILGSVVIAANAPEQPSVTDIQDMQRLVIAPGFLSFMGVIIVGCAFVALWVGPRYGKKSMLVYLTVCSLIGGLSVSCIQGIGAAITAQAKGEAQFNKWFTYVLLVFVIATLVTEVIFLNKALNIYNAALVTPTYYVYFTSATIVTSAVLYRGFNGTAIQILTVVLGFLEICAGVVLLQMSKSAKDVPDAAVFAGDLDQMRTVAEQEEPEYEPRADAIRGGSAIIRSISRARTQKELQEAKKLREEHLNMLPIGENEQIEFDGIRRRRTTIRSSRSGSVITAPGTPGRRNTRTVHPPLGMSKFPDLEDEEHQSQHPDDASMHPGFFSNFIRRNRSSKALPPTPTAESHPLSPVKTGDSTFDDGIVHPRPQYMSQGFPPGFISHSETDTSYKSPGTTHVQWASDPALRRPDSRPGVLDPPAPPPHGRPITPGSAKRQFSFQNVLHPRRQTSSSHDDARPVSRGGLSFITRGASRNGNKGGTEEERLGLVKGDSSSQLARVRSESPPEYEEEDDWQVTSDGSSPRAIEVGSFVDVQQTRRPLYMSDPPATEQPGPRERRTTNESLTRTRPRGGTETSGQDEKSGGPSGGAFI</sequence>
<comment type="subcellular location">
    <subcellularLocation>
        <location evidence="1">Membrane</location>
        <topology evidence="1">Multi-pass membrane protein</topology>
    </subcellularLocation>
</comment>
<evidence type="ECO:0000256" key="3">
    <source>
        <dbReference type="ARBA" id="ARBA00022989"/>
    </source>
</evidence>
<evidence type="ECO:0000313" key="7">
    <source>
        <dbReference type="EMBL" id="KIW03043.1"/>
    </source>
</evidence>
<dbReference type="HOGENOM" id="CLU_012349_5_1_1"/>
<feature type="transmembrane region" description="Helical" evidence="6">
    <location>
        <begin position="81"/>
        <end position="100"/>
    </location>
</feature>
<feature type="transmembrane region" description="Helical" evidence="6">
    <location>
        <begin position="298"/>
        <end position="319"/>
    </location>
</feature>
<dbReference type="PANTHER" id="PTHR12570:SF92">
    <property type="entry name" value="SPICHTHYIN, ISOFORM B"/>
    <property type="match status" value="1"/>
</dbReference>
<evidence type="ECO:0000313" key="8">
    <source>
        <dbReference type="Proteomes" id="UP000053259"/>
    </source>
</evidence>
<reference evidence="7 8" key="1">
    <citation type="submission" date="2015-01" db="EMBL/GenBank/DDBJ databases">
        <title>The Genome Sequence of Ochroconis gallopava CBS43764.</title>
        <authorList>
            <consortium name="The Broad Institute Genomics Platform"/>
            <person name="Cuomo C."/>
            <person name="de Hoog S."/>
            <person name="Gorbushina A."/>
            <person name="Stielow B."/>
            <person name="Teixiera M."/>
            <person name="Abouelleil A."/>
            <person name="Chapman S.B."/>
            <person name="Priest M."/>
            <person name="Young S.K."/>
            <person name="Wortman J."/>
            <person name="Nusbaum C."/>
            <person name="Birren B."/>
        </authorList>
    </citation>
    <scope>NUCLEOTIDE SEQUENCE [LARGE SCALE GENOMIC DNA]</scope>
    <source>
        <strain evidence="7 8">CBS 43764</strain>
    </source>
</reference>
<keyword evidence="8" id="KW-1185">Reference proteome</keyword>
<evidence type="ECO:0000256" key="1">
    <source>
        <dbReference type="ARBA" id="ARBA00004141"/>
    </source>
</evidence>
<dbReference type="VEuPathDB" id="FungiDB:PV09_05695"/>
<dbReference type="PANTHER" id="PTHR12570">
    <property type="match status" value="1"/>
</dbReference>
<proteinExistence type="predicted"/>
<feature type="compositionally biased region" description="Basic and acidic residues" evidence="5">
    <location>
        <begin position="452"/>
        <end position="461"/>
    </location>
</feature>
<evidence type="ECO:0000256" key="6">
    <source>
        <dbReference type="SAM" id="Phobius"/>
    </source>
</evidence>
<gene>
    <name evidence="7" type="ORF">PV09_05695</name>
</gene>
<dbReference type="Pfam" id="PF05653">
    <property type="entry name" value="Mg_trans_NIPA"/>
    <property type="match status" value="1"/>
</dbReference>
<dbReference type="InParanoid" id="A0A0D2A8H7"/>
<accession>A0A0D2A8H7</accession>
<feature type="transmembrane region" description="Helical" evidence="6">
    <location>
        <begin position="271"/>
        <end position="292"/>
    </location>
</feature>
<dbReference type="STRING" id="253628.A0A0D2A8H7"/>
<feature type="compositionally biased region" description="Polar residues" evidence="5">
    <location>
        <begin position="528"/>
        <end position="540"/>
    </location>
</feature>
<feature type="transmembrane region" description="Helical" evidence="6">
    <location>
        <begin position="106"/>
        <end position="127"/>
    </location>
</feature>
<dbReference type="SUPFAM" id="SSF103481">
    <property type="entry name" value="Multidrug resistance efflux transporter EmrE"/>
    <property type="match status" value="1"/>
</dbReference>
<feature type="transmembrane region" description="Helical" evidence="6">
    <location>
        <begin position="174"/>
        <end position="193"/>
    </location>
</feature>
<keyword evidence="2 6" id="KW-0812">Transmembrane</keyword>
<dbReference type="GeneID" id="27313668"/>
<organism evidence="7 8">
    <name type="scientific">Verruconis gallopava</name>
    <dbReference type="NCBI Taxonomy" id="253628"/>
    <lineage>
        <taxon>Eukaryota</taxon>
        <taxon>Fungi</taxon>
        <taxon>Dikarya</taxon>
        <taxon>Ascomycota</taxon>
        <taxon>Pezizomycotina</taxon>
        <taxon>Dothideomycetes</taxon>
        <taxon>Pleosporomycetidae</taxon>
        <taxon>Venturiales</taxon>
        <taxon>Sympoventuriaceae</taxon>
        <taxon>Verruconis</taxon>
    </lineage>
</organism>
<dbReference type="RefSeq" id="XP_016212912.1">
    <property type="nucleotide sequence ID" value="XM_016359233.1"/>
</dbReference>
<evidence type="ECO:0000256" key="4">
    <source>
        <dbReference type="ARBA" id="ARBA00023136"/>
    </source>
</evidence>
<keyword evidence="4 6" id="KW-0472">Membrane</keyword>
<dbReference type="AlphaFoldDB" id="A0A0D2A8H7"/>
<dbReference type="GO" id="GO:0015095">
    <property type="term" value="F:magnesium ion transmembrane transporter activity"/>
    <property type="evidence" value="ECO:0007669"/>
    <property type="project" value="InterPro"/>
</dbReference>
<dbReference type="InterPro" id="IPR037185">
    <property type="entry name" value="EmrE-like"/>
</dbReference>
<dbReference type="Proteomes" id="UP000053259">
    <property type="component" value="Unassembled WGS sequence"/>
</dbReference>
<feature type="transmembrane region" description="Helical" evidence="6">
    <location>
        <begin position="134"/>
        <end position="154"/>
    </location>
</feature>
<dbReference type="OrthoDB" id="6428174at2759"/>
<feature type="transmembrane region" description="Helical" evidence="6">
    <location>
        <begin position="36"/>
        <end position="55"/>
    </location>
</feature>
<evidence type="ECO:0000256" key="2">
    <source>
        <dbReference type="ARBA" id="ARBA00022692"/>
    </source>
</evidence>
<protein>
    <submittedName>
        <fullName evidence="7">Uncharacterized protein</fullName>
    </submittedName>
</protein>
<feature type="transmembrane region" description="Helical" evidence="6">
    <location>
        <begin position="205"/>
        <end position="228"/>
    </location>
</feature>
<feature type="compositionally biased region" description="Pro residues" evidence="5">
    <location>
        <begin position="557"/>
        <end position="566"/>
    </location>
</feature>
<dbReference type="InterPro" id="IPR008521">
    <property type="entry name" value="Mg_trans_NIPA"/>
</dbReference>
<dbReference type="GO" id="GO:0016020">
    <property type="term" value="C:membrane"/>
    <property type="evidence" value="ECO:0007669"/>
    <property type="project" value="UniProtKB-SubCell"/>
</dbReference>
<dbReference type="EMBL" id="KN847546">
    <property type="protein sequence ID" value="KIW03043.1"/>
    <property type="molecule type" value="Genomic_DNA"/>
</dbReference>
<feature type="region of interest" description="Disordered" evidence="5">
    <location>
        <begin position="411"/>
        <end position="731"/>
    </location>
</feature>